<keyword evidence="5" id="KW-1185">Reference proteome</keyword>
<evidence type="ECO:0000259" key="3">
    <source>
        <dbReference type="PROSITE" id="PS50977"/>
    </source>
</evidence>
<dbReference type="OrthoDB" id="4364312at2"/>
<dbReference type="Pfam" id="PF00440">
    <property type="entry name" value="TetR_N"/>
    <property type="match status" value="1"/>
</dbReference>
<feature type="domain" description="HTH tetR-type" evidence="3">
    <location>
        <begin position="35"/>
        <end position="95"/>
    </location>
</feature>
<organism evidence="4 5">
    <name type="scientific">Actinomadura harenae</name>
    <dbReference type="NCBI Taxonomy" id="2483351"/>
    <lineage>
        <taxon>Bacteria</taxon>
        <taxon>Bacillati</taxon>
        <taxon>Actinomycetota</taxon>
        <taxon>Actinomycetes</taxon>
        <taxon>Streptosporangiales</taxon>
        <taxon>Thermomonosporaceae</taxon>
        <taxon>Actinomadura</taxon>
    </lineage>
</organism>
<dbReference type="SUPFAM" id="SSF46689">
    <property type="entry name" value="Homeodomain-like"/>
    <property type="match status" value="1"/>
</dbReference>
<dbReference type="GO" id="GO:0000976">
    <property type="term" value="F:transcription cis-regulatory region binding"/>
    <property type="evidence" value="ECO:0007669"/>
    <property type="project" value="TreeGrafter"/>
</dbReference>
<feature type="DNA-binding region" description="H-T-H motif" evidence="2">
    <location>
        <begin position="58"/>
        <end position="77"/>
    </location>
</feature>
<dbReference type="Pfam" id="PF17925">
    <property type="entry name" value="TetR_C_20"/>
    <property type="match status" value="1"/>
</dbReference>
<comment type="caution">
    <text evidence="4">The sequence shown here is derived from an EMBL/GenBank/DDBJ whole genome shotgun (WGS) entry which is preliminary data.</text>
</comment>
<dbReference type="Gene3D" id="1.10.357.10">
    <property type="entry name" value="Tetracycline Repressor, domain 2"/>
    <property type="match status" value="1"/>
</dbReference>
<evidence type="ECO:0000313" key="5">
    <source>
        <dbReference type="Proteomes" id="UP000282674"/>
    </source>
</evidence>
<evidence type="ECO:0000256" key="2">
    <source>
        <dbReference type="PROSITE-ProRule" id="PRU00335"/>
    </source>
</evidence>
<protein>
    <submittedName>
        <fullName evidence="4">TetR/AcrR family transcriptional regulator</fullName>
    </submittedName>
</protein>
<proteinExistence type="predicted"/>
<dbReference type="AlphaFoldDB" id="A0A3M2M814"/>
<dbReference type="InterPro" id="IPR041642">
    <property type="entry name" value="KstR_C"/>
</dbReference>
<accession>A0A3M2M814</accession>
<dbReference type="InterPro" id="IPR009057">
    <property type="entry name" value="Homeodomain-like_sf"/>
</dbReference>
<dbReference type="PANTHER" id="PTHR30055">
    <property type="entry name" value="HTH-TYPE TRANSCRIPTIONAL REGULATOR RUTR"/>
    <property type="match status" value="1"/>
</dbReference>
<dbReference type="PRINTS" id="PR00455">
    <property type="entry name" value="HTHTETR"/>
</dbReference>
<dbReference type="PROSITE" id="PS50977">
    <property type="entry name" value="HTH_TETR_2"/>
    <property type="match status" value="1"/>
</dbReference>
<evidence type="ECO:0000313" key="4">
    <source>
        <dbReference type="EMBL" id="RMI45777.1"/>
    </source>
</evidence>
<dbReference type="Proteomes" id="UP000282674">
    <property type="component" value="Unassembled WGS sequence"/>
</dbReference>
<evidence type="ECO:0000256" key="1">
    <source>
        <dbReference type="ARBA" id="ARBA00023125"/>
    </source>
</evidence>
<gene>
    <name evidence="4" type="ORF">EBO15_09355</name>
</gene>
<dbReference type="InterPro" id="IPR023772">
    <property type="entry name" value="DNA-bd_HTH_TetR-type_CS"/>
</dbReference>
<dbReference type="GO" id="GO:0003700">
    <property type="term" value="F:DNA-binding transcription factor activity"/>
    <property type="evidence" value="ECO:0007669"/>
    <property type="project" value="TreeGrafter"/>
</dbReference>
<dbReference type="PANTHER" id="PTHR30055:SF242">
    <property type="entry name" value="HTH-TYPE TRANSCRIPTIONAL REPRESSOR KSTR"/>
    <property type="match status" value="1"/>
</dbReference>
<dbReference type="PROSITE" id="PS01081">
    <property type="entry name" value="HTH_TETR_1"/>
    <property type="match status" value="1"/>
</dbReference>
<keyword evidence="1 2" id="KW-0238">DNA-binding</keyword>
<sequence>MGPSQRGGALSGSVRGGVSGEVRITVTRTLTKDQQARRERLLEAARELADEGGYQAVTMHDVADRAGVARATVYRYFATKDHLLTEVAATWAHRVTADIDALAVGETPTERLTSLLERIVEIASGELTLTSAIIQAVTSDDPSVEDARTVLFLFVRDRLSAAIGDPVPDRDAVEIVLGHTLLAALVALTSLRRPLDEVTYMVRTSGRLVLAGALASEEQRPEAP</sequence>
<reference evidence="4 5" key="1">
    <citation type="submission" date="2018-10" db="EMBL/GenBank/DDBJ databases">
        <title>Isolation from soil.</title>
        <authorList>
            <person name="Hu J."/>
        </authorList>
    </citation>
    <scope>NUCLEOTIDE SEQUENCE [LARGE SCALE GENOMIC DNA]</scope>
    <source>
        <strain evidence="4 5">NEAU-Ht49</strain>
    </source>
</reference>
<dbReference type="InterPro" id="IPR050109">
    <property type="entry name" value="HTH-type_TetR-like_transc_reg"/>
</dbReference>
<dbReference type="InterPro" id="IPR001647">
    <property type="entry name" value="HTH_TetR"/>
</dbReference>
<dbReference type="EMBL" id="RFFG01000012">
    <property type="protein sequence ID" value="RMI45777.1"/>
    <property type="molecule type" value="Genomic_DNA"/>
</dbReference>
<name>A0A3M2M814_9ACTN</name>